<dbReference type="AlphaFoldDB" id="A0A6H5GIS5"/>
<proteinExistence type="predicted"/>
<organism evidence="1 2">
    <name type="scientific">Nesidiocoris tenuis</name>
    <dbReference type="NCBI Taxonomy" id="355587"/>
    <lineage>
        <taxon>Eukaryota</taxon>
        <taxon>Metazoa</taxon>
        <taxon>Ecdysozoa</taxon>
        <taxon>Arthropoda</taxon>
        <taxon>Hexapoda</taxon>
        <taxon>Insecta</taxon>
        <taxon>Pterygota</taxon>
        <taxon>Neoptera</taxon>
        <taxon>Paraneoptera</taxon>
        <taxon>Hemiptera</taxon>
        <taxon>Heteroptera</taxon>
        <taxon>Panheteroptera</taxon>
        <taxon>Cimicomorpha</taxon>
        <taxon>Miridae</taxon>
        <taxon>Dicyphina</taxon>
        <taxon>Nesidiocoris</taxon>
    </lineage>
</organism>
<keyword evidence="2" id="KW-1185">Reference proteome</keyword>
<accession>A0A6H5GIS5</accession>
<dbReference type="Proteomes" id="UP000479000">
    <property type="component" value="Unassembled WGS sequence"/>
</dbReference>
<sequence length="116" mass="13113">MIRLNIVHTSSHRRRVIAMRDVHLLAQVKRGNSFRFTIRYNLAFQIYHRTLETRNGPGCTSVSSCKRLMAAEVVALFLTPSPHKGCDLISLTAQGLASLVIRRLHFHFGSSPPNVF</sequence>
<dbReference type="EMBL" id="CADCXU010013788">
    <property type="protein sequence ID" value="CAB0003763.1"/>
    <property type="molecule type" value="Genomic_DNA"/>
</dbReference>
<gene>
    <name evidence="1" type="ORF">NTEN_LOCUS9254</name>
</gene>
<evidence type="ECO:0000313" key="2">
    <source>
        <dbReference type="Proteomes" id="UP000479000"/>
    </source>
</evidence>
<name>A0A6H5GIS5_9HEMI</name>
<protein>
    <submittedName>
        <fullName evidence="1">Uncharacterized protein</fullName>
    </submittedName>
</protein>
<evidence type="ECO:0000313" key="1">
    <source>
        <dbReference type="EMBL" id="CAB0003763.1"/>
    </source>
</evidence>
<reference evidence="1 2" key="1">
    <citation type="submission" date="2020-02" db="EMBL/GenBank/DDBJ databases">
        <authorList>
            <person name="Ferguson B K."/>
        </authorList>
    </citation>
    <scope>NUCLEOTIDE SEQUENCE [LARGE SCALE GENOMIC DNA]</scope>
</reference>